<dbReference type="Pfam" id="PF01479">
    <property type="entry name" value="S4"/>
    <property type="match status" value="1"/>
</dbReference>
<dbReference type="SUPFAM" id="SSF55174">
    <property type="entry name" value="Alpha-L RNA-binding motif"/>
    <property type="match status" value="1"/>
</dbReference>
<gene>
    <name evidence="3" type="ORF">IAD31_02995</name>
</gene>
<accession>A0A9D1CG10</accession>
<dbReference type="Pfam" id="PF17774">
    <property type="entry name" value="YlmH_RBD"/>
    <property type="match status" value="1"/>
</dbReference>
<dbReference type="PROSITE" id="PS50889">
    <property type="entry name" value="S4"/>
    <property type="match status" value="1"/>
</dbReference>
<evidence type="ECO:0000256" key="1">
    <source>
        <dbReference type="PROSITE-ProRule" id="PRU00182"/>
    </source>
</evidence>
<reference evidence="3" key="2">
    <citation type="journal article" date="2021" name="PeerJ">
        <title>Extensive microbial diversity within the chicken gut microbiome revealed by metagenomics and culture.</title>
        <authorList>
            <person name="Gilroy R."/>
            <person name="Ravi A."/>
            <person name="Getino M."/>
            <person name="Pursley I."/>
            <person name="Horton D.L."/>
            <person name="Alikhan N.F."/>
            <person name="Baker D."/>
            <person name="Gharbi K."/>
            <person name="Hall N."/>
            <person name="Watson M."/>
            <person name="Adriaenssens E.M."/>
            <person name="Foster-Nyarko E."/>
            <person name="Jarju S."/>
            <person name="Secka A."/>
            <person name="Antonio M."/>
            <person name="Oren A."/>
            <person name="Chaudhuri R.R."/>
            <person name="La Ragione R."/>
            <person name="Hildebrand F."/>
            <person name="Pallen M.J."/>
        </authorList>
    </citation>
    <scope>NUCLEOTIDE SEQUENCE</scope>
    <source>
        <strain evidence="3">ChiGjej2B2-12916</strain>
    </source>
</reference>
<evidence type="ECO:0000313" key="3">
    <source>
        <dbReference type="EMBL" id="HIQ60546.1"/>
    </source>
</evidence>
<sequence length="263" mass="28993">MNKTELLNKFAKDGEQRTQLARVLDQMQRADTRSIPCATQFLSPALRASVELLLDACGHPKHRFCGGYEDAERTVCVFLPHWQEAVDYVAEEELAAVSAAFPRQADLTHRDILGSLMGIGITREKLGDILMGDHEAQIVCLREALPIVLSQFSQAGRYPLKLQEIPLEQLSPAPQTVKEIHDTVATLRLDAVVASGFSLSRSKASQLITTGRVSVNHLECLKTDRLVEAGDVLTCRGLGKCVLVQVGGQSRKGRVILTLHRYL</sequence>
<dbReference type="InterPro" id="IPR036986">
    <property type="entry name" value="S4_RNA-bd_sf"/>
</dbReference>
<feature type="domain" description="RNA-binding S4" evidence="2">
    <location>
        <begin position="187"/>
        <end position="248"/>
    </location>
</feature>
<reference evidence="3" key="1">
    <citation type="submission" date="2020-10" db="EMBL/GenBank/DDBJ databases">
        <authorList>
            <person name="Gilroy R."/>
        </authorList>
    </citation>
    <scope>NUCLEOTIDE SEQUENCE</scope>
    <source>
        <strain evidence="3">ChiGjej2B2-12916</strain>
    </source>
</reference>
<comment type="caution">
    <text evidence="3">The sequence shown here is derived from an EMBL/GenBank/DDBJ whole genome shotgun (WGS) entry which is preliminary data.</text>
</comment>
<dbReference type="GO" id="GO:0003723">
    <property type="term" value="F:RNA binding"/>
    <property type="evidence" value="ECO:0007669"/>
    <property type="project" value="UniProtKB-KW"/>
</dbReference>
<name>A0A9D1CG10_9FIRM</name>
<evidence type="ECO:0000313" key="4">
    <source>
        <dbReference type="Proteomes" id="UP000886879"/>
    </source>
</evidence>
<dbReference type="InterPro" id="IPR002942">
    <property type="entry name" value="S4_RNA-bd"/>
</dbReference>
<dbReference type="CDD" id="cd00165">
    <property type="entry name" value="S4"/>
    <property type="match status" value="1"/>
</dbReference>
<evidence type="ECO:0000259" key="2">
    <source>
        <dbReference type="SMART" id="SM00363"/>
    </source>
</evidence>
<protein>
    <submittedName>
        <fullName evidence="3">RNA-binding protein</fullName>
    </submittedName>
</protein>
<keyword evidence="1" id="KW-0694">RNA-binding</keyword>
<dbReference type="EMBL" id="DVFO01000026">
    <property type="protein sequence ID" value="HIQ60546.1"/>
    <property type="molecule type" value="Genomic_DNA"/>
</dbReference>
<dbReference type="PANTHER" id="PTHR13633:SF3">
    <property type="entry name" value="MITOCHONDRIAL TRANSCRIPTION RESCUE FACTOR 1"/>
    <property type="match status" value="1"/>
</dbReference>
<proteinExistence type="predicted"/>
<dbReference type="Gene3D" id="3.30.1370.160">
    <property type="match status" value="1"/>
</dbReference>
<dbReference type="SMART" id="SM00363">
    <property type="entry name" value="S4"/>
    <property type="match status" value="1"/>
</dbReference>
<organism evidence="3 4">
    <name type="scientific">Candidatus Enterenecus faecium</name>
    <dbReference type="NCBI Taxonomy" id="2840780"/>
    <lineage>
        <taxon>Bacteria</taxon>
        <taxon>Bacillati</taxon>
        <taxon>Bacillota</taxon>
        <taxon>Clostridia</taxon>
        <taxon>Eubacteriales</taxon>
        <taxon>Candidatus Enterenecus</taxon>
    </lineage>
</organism>
<dbReference type="InterPro" id="IPR012677">
    <property type="entry name" value="Nucleotide-bd_a/b_plait_sf"/>
</dbReference>
<dbReference type="Gene3D" id="3.10.290.10">
    <property type="entry name" value="RNA-binding S4 domain"/>
    <property type="match status" value="1"/>
</dbReference>
<dbReference type="InterPro" id="IPR040591">
    <property type="entry name" value="RqcP2_RBD"/>
</dbReference>
<dbReference type="AlphaFoldDB" id="A0A9D1CG10"/>
<dbReference type="Gene3D" id="3.30.70.330">
    <property type="match status" value="1"/>
</dbReference>
<dbReference type="Proteomes" id="UP000886879">
    <property type="component" value="Unassembled WGS sequence"/>
</dbReference>
<dbReference type="PANTHER" id="PTHR13633">
    <property type="entry name" value="MITOCHONDRIAL TRANSCRIPTION RESCUE FACTOR 1"/>
    <property type="match status" value="1"/>
</dbReference>